<dbReference type="EMBL" id="CP050296">
    <property type="protein sequence ID" value="QND59481.1"/>
    <property type="molecule type" value="Genomic_DNA"/>
</dbReference>
<evidence type="ECO:0000313" key="2">
    <source>
        <dbReference type="Proteomes" id="UP000515465"/>
    </source>
</evidence>
<protein>
    <submittedName>
        <fullName evidence="1">DUF3303 family protein</fullName>
    </submittedName>
</protein>
<dbReference type="Proteomes" id="UP000515465">
    <property type="component" value="Chromosome"/>
</dbReference>
<accession>A0A7G6SY99</accession>
<organism evidence="1 2">
    <name type="scientific">Mesorhizobium huakuii</name>
    <dbReference type="NCBI Taxonomy" id="28104"/>
    <lineage>
        <taxon>Bacteria</taxon>
        <taxon>Pseudomonadati</taxon>
        <taxon>Pseudomonadota</taxon>
        <taxon>Alphaproteobacteria</taxon>
        <taxon>Hyphomicrobiales</taxon>
        <taxon>Phyllobacteriaceae</taxon>
        <taxon>Mesorhizobium</taxon>
    </lineage>
</organism>
<sequence length="90" mass="10649">MQFIVIEDFTDCDRKDIYRRFRDRGRLKPEELVVHHSWIAADMSRCFLLVETDDVTLLQRWVIEWADLVEFEIIPVATNKDMVAALSGHL</sequence>
<name>A0A7G6SY99_9HYPH</name>
<evidence type="ECO:0000313" key="1">
    <source>
        <dbReference type="EMBL" id="QND59481.1"/>
    </source>
</evidence>
<dbReference type="Pfam" id="PF11746">
    <property type="entry name" value="DUF3303"/>
    <property type="match status" value="1"/>
</dbReference>
<gene>
    <name evidence="1" type="ORF">HB778_25060</name>
</gene>
<proteinExistence type="predicted"/>
<dbReference type="InterPro" id="IPR021734">
    <property type="entry name" value="DUF3303"/>
</dbReference>
<reference evidence="2" key="1">
    <citation type="journal article" date="2020" name="Mol. Plant Microbe">
        <title>Rhizobial microsymbionts of the narrowly endemic Oxytropis species growing in Kamchatka are characterized by significant genetic diversity and possess a set of genes that are associated with T3SS and T6SS secretion systems and can affect the development of symbiosis.</title>
        <authorList>
            <person name="Safronova V."/>
            <person name="Guro P."/>
            <person name="Sazanova A."/>
            <person name="Kuznetsova I."/>
            <person name="Belimov A."/>
            <person name="Yakubov V."/>
            <person name="Chirak E."/>
            <person name="Afonin A."/>
            <person name="Gogolev Y."/>
            <person name="Andronov E."/>
            <person name="Tikhonovich I."/>
        </authorList>
    </citation>
    <scope>NUCLEOTIDE SEQUENCE [LARGE SCALE GENOMIC DNA]</scope>
    <source>
        <strain evidence="2">583</strain>
    </source>
</reference>
<dbReference type="AlphaFoldDB" id="A0A7G6SY99"/>
<dbReference type="RefSeq" id="WP_095203253.1">
    <property type="nucleotide sequence ID" value="NZ_CP050296.1"/>
</dbReference>